<name>M0N6B1_9EURY</name>
<dbReference type="PANTHER" id="PTHR39328">
    <property type="entry name" value="BLL2871 PROTEIN"/>
    <property type="match status" value="1"/>
</dbReference>
<dbReference type="AlphaFoldDB" id="M0N6B1"/>
<dbReference type="Pfam" id="PF06267">
    <property type="entry name" value="DUF1028"/>
    <property type="match status" value="1"/>
</dbReference>
<dbReference type="EMBL" id="AOME01000054">
    <property type="protein sequence ID" value="EMA52659.1"/>
    <property type="molecule type" value="Genomic_DNA"/>
</dbReference>
<dbReference type="RefSeq" id="WP_005043410.1">
    <property type="nucleotide sequence ID" value="NZ_AOME01000054.1"/>
</dbReference>
<gene>
    <name evidence="1" type="ORF">C450_11188</name>
</gene>
<dbReference type="Gene3D" id="3.60.20.10">
    <property type="entry name" value="Glutamine Phosphoribosylpyrophosphate, subunit 1, domain 1"/>
    <property type="match status" value="1"/>
</dbReference>
<organism evidence="1 2">
    <name type="scientific">Halococcus salifodinae DSM 8989</name>
    <dbReference type="NCBI Taxonomy" id="1227456"/>
    <lineage>
        <taxon>Archaea</taxon>
        <taxon>Methanobacteriati</taxon>
        <taxon>Methanobacteriota</taxon>
        <taxon>Stenosarchaea group</taxon>
        <taxon>Halobacteria</taxon>
        <taxon>Halobacteriales</taxon>
        <taxon>Halococcaceae</taxon>
        <taxon>Halococcus</taxon>
    </lineage>
</organism>
<dbReference type="PANTHER" id="PTHR39328:SF1">
    <property type="entry name" value="BLL2871 PROTEIN"/>
    <property type="match status" value="1"/>
</dbReference>
<evidence type="ECO:0000313" key="1">
    <source>
        <dbReference type="EMBL" id="EMA52659.1"/>
    </source>
</evidence>
<dbReference type="PATRIC" id="fig|1227456.3.peg.2269"/>
<dbReference type="SUPFAM" id="SSF56235">
    <property type="entry name" value="N-terminal nucleophile aminohydrolases (Ntn hydrolases)"/>
    <property type="match status" value="1"/>
</dbReference>
<evidence type="ECO:0000313" key="2">
    <source>
        <dbReference type="Proteomes" id="UP000011625"/>
    </source>
</evidence>
<accession>M0N6B1</accession>
<protein>
    <submittedName>
        <fullName evidence="1">Uncharacterized protein</fullName>
    </submittedName>
</protein>
<proteinExistence type="predicted"/>
<reference evidence="1 2" key="1">
    <citation type="journal article" date="2014" name="PLoS Genet.">
        <title>Phylogenetically driven sequencing of extremely halophilic archaea reveals strategies for static and dynamic osmo-response.</title>
        <authorList>
            <person name="Becker E.A."/>
            <person name="Seitzer P.M."/>
            <person name="Tritt A."/>
            <person name="Larsen D."/>
            <person name="Krusor M."/>
            <person name="Yao A.I."/>
            <person name="Wu D."/>
            <person name="Madern D."/>
            <person name="Eisen J.A."/>
            <person name="Darling A.E."/>
            <person name="Facciotti M.T."/>
        </authorList>
    </citation>
    <scope>NUCLEOTIDE SEQUENCE [LARGE SCALE GENOMIC DNA]</scope>
    <source>
        <strain evidence="1 2">DSM 8989</strain>
    </source>
</reference>
<dbReference type="Proteomes" id="UP000011625">
    <property type="component" value="Unassembled WGS sequence"/>
</dbReference>
<dbReference type="OrthoDB" id="311454at2157"/>
<dbReference type="InterPro" id="IPR010430">
    <property type="entry name" value="DUF1028"/>
</dbReference>
<sequence>MTFSICVRETTDAGTTFGVGVATDAPAVGALAPCVSHDGVIATQSFVNVRLGRRGVALLPDLAVDDALDGLLARDDHADLRQVHGLDAHGNAHAVSGEGCEGWFGHQIHAKRGVTVAGNMLVGGDTLDALVETFTERDSDDDVVDRLIDALAAGKAAGGDKRGHTSAAVAVKAPETTAYHDLRVDAHDEPIAELRRVYETTKAASDGFSESSKDRIFD</sequence>
<keyword evidence="2" id="KW-1185">Reference proteome</keyword>
<comment type="caution">
    <text evidence="1">The sequence shown here is derived from an EMBL/GenBank/DDBJ whole genome shotgun (WGS) entry which is preliminary data.</text>
</comment>
<dbReference type="InterPro" id="IPR029055">
    <property type="entry name" value="Ntn_hydrolases_N"/>
</dbReference>